<name>A0A7V3ZKD1_DICTH</name>
<keyword evidence="4 5" id="KW-0472">Membrane</keyword>
<dbReference type="Pfam" id="PF12698">
    <property type="entry name" value="ABC2_membrane_3"/>
    <property type="match status" value="1"/>
</dbReference>
<comment type="caution">
    <text evidence="7">The sequence shown here is derived from an EMBL/GenBank/DDBJ whole genome shotgun (WGS) entry which is preliminary data.</text>
</comment>
<feature type="transmembrane region" description="Helical" evidence="5">
    <location>
        <begin position="359"/>
        <end position="379"/>
    </location>
</feature>
<feature type="domain" description="ABC transmembrane type-2" evidence="6">
    <location>
        <begin position="158"/>
        <end position="385"/>
    </location>
</feature>
<dbReference type="EMBL" id="DTDV01000023">
    <property type="protein sequence ID" value="HGK24577.1"/>
    <property type="molecule type" value="Genomic_DNA"/>
</dbReference>
<evidence type="ECO:0000256" key="3">
    <source>
        <dbReference type="ARBA" id="ARBA00022989"/>
    </source>
</evidence>
<dbReference type="GO" id="GO:0016020">
    <property type="term" value="C:membrane"/>
    <property type="evidence" value="ECO:0007669"/>
    <property type="project" value="UniProtKB-SubCell"/>
</dbReference>
<dbReference type="PANTHER" id="PTHR43027">
    <property type="entry name" value="DOXORUBICIN RESISTANCE ABC TRANSPORTER PERMEASE PROTEIN DRRC-RELATED"/>
    <property type="match status" value="1"/>
</dbReference>
<keyword evidence="2 5" id="KW-0812">Transmembrane</keyword>
<evidence type="ECO:0000313" key="7">
    <source>
        <dbReference type="EMBL" id="HGK24577.1"/>
    </source>
</evidence>
<feature type="transmembrane region" description="Helical" evidence="5">
    <location>
        <begin position="329"/>
        <end position="347"/>
    </location>
</feature>
<evidence type="ECO:0000259" key="6">
    <source>
        <dbReference type="PROSITE" id="PS51012"/>
    </source>
</evidence>
<organism evidence="7">
    <name type="scientific">Dictyoglomus thermophilum</name>
    <dbReference type="NCBI Taxonomy" id="14"/>
    <lineage>
        <taxon>Bacteria</taxon>
        <taxon>Pseudomonadati</taxon>
        <taxon>Dictyoglomota</taxon>
        <taxon>Dictyoglomia</taxon>
        <taxon>Dictyoglomales</taxon>
        <taxon>Dictyoglomaceae</taxon>
        <taxon>Dictyoglomus</taxon>
    </lineage>
</organism>
<gene>
    <name evidence="7" type="ORF">ENU78_09180</name>
</gene>
<reference evidence="7" key="1">
    <citation type="journal article" date="2020" name="mSystems">
        <title>Genome- and Community-Level Interaction Insights into Carbon Utilization and Element Cycling Functions of Hydrothermarchaeota in Hydrothermal Sediment.</title>
        <authorList>
            <person name="Zhou Z."/>
            <person name="Liu Y."/>
            <person name="Xu W."/>
            <person name="Pan J."/>
            <person name="Luo Z.H."/>
            <person name="Li M."/>
        </authorList>
    </citation>
    <scope>NUCLEOTIDE SEQUENCE [LARGE SCALE GENOMIC DNA]</scope>
    <source>
        <strain evidence="7">SpSt-70</strain>
    </source>
</reference>
<feature type="transmembrane region" description="Helical" evidence="5">
    <location>
        <begin position="303"/>
        <end position="322"/>
    </location>
</feature>
<dbReference type="InterPro" id="IPR047817">
    <property type="entry name" value="ABC2_TM_bact-type"/>
</dbReference>
<keyword evidence="3 5" id="KW-1133">Transmembrane helix</keyword>
<dbReference type="PANTHER" id="PTHR43027:SF2">
    <property type="entry name" value="TRANSPORT PERMEASE PROTEIN"/>
    <property type="match status" value="1"/>
</dbReference>
<evidence type="ECO:0000256" key="1">
    <source>
        <dbReference type="ARBA" id="ARBA00004141"/>
    </source>
</evidence>
<dbReference type="InterPro" id="IPR013525">
    <property type="entry name" value="ABC2_TM"/>
</dbReference>
<feature type="transmembrane region" description="Helical" evidence="5">
    <location>
        <begin position="193"/>
        <end position="211"/>
    </location>
</feature>
<feature type="transmembrane region" description="Helical" evidence="5">
    <location>
        <begin position="20"/>
        <end position="43"/>
    </location>
</feature>
<comment type="subcellular location">
    <subcellularLocation>
        <location evidence="1">Membrane</location>
        <topology evidence="1">Multi-pass membrane protein</topology>
    </subcellularLocation>
</comment>
<proteinExistence type="predicted"/>
<evidence type="ECO:0000256" key="4">
    <source>
        <dbReference type="ARBA" id="ARBA00023136"/>
    </source>
</evidence>
<dbReference type="PROSITE" id="PS51012">
    <property type="entry name" value="ABC_TM2"/>
    <property type="match status" value="1"/>
</dbReference>
<feature type="transmembrane region" description="Helical" evidence="5">
    <location>
        <begin position="271"/>
        <end position="297"/>
    </location>
</feature>
<evidence type="ECO:0000256" key="2">
    <source>
        <dbReference type="ARBA" id="ARBA00022692"/>
    </source>
</evidence>
<dbReference type="AlphaFoldDB" id="A0A7V3ZKD1"/>
<accession>A0A7V3ZKD1</accession>
<evidence type="ECO:0000256" key="5">
    <source>
        <dbReference type="SAM" id="Phobius"/>
    </source>
</evidence>
<sequence length="388" mass="44536">MMVFKNSIYFFKSALRERSYVFWCVAFPVLLMVILTTIFSSLYKVEKVNFDVYLLKSESGDFSNMVYQVFDTLSKGENKVFNLRVFKDNSIKDKLMEDLKKGKTKLIVEIPEGFDSLVISNITMKMMGFGENPAPIKVYNLKHDVSSQAASMVVKNIVDRLNLEFAKRMTKIKDYEVKSEIVGSKVGFSYVDFIYPGIVILAIFFTGLFGIGQELSWYREGKILKRFIIAPISSLNFFLSYFLSRFYLFILQTLLVTFVSKVIYKSSVNFLSFYFFLYTFLAMLVLSAMGFFISAVAKNTNSAGVIGQILNFPLQFLGGIYFPISDVPWFIKWIVVINPITYLAAGIRDTLGVMPSPYPIYLTILIPLIYTVLFLVVSIRKYRRVELS</sequence>
<dbReference type="GO" id="GO:0140359">
    <property type="term" value="F:ABC-type transporter activity"/>
    <property type="evidence" value="ECO:0007669"/>
    <property type="project" value="InterPro"/>
</dbReference>
<dbReference type="InterPro" id="IPR052902">
    <property type="entry name" value="ABC-2_transporter"/>
</dbReference>
<protein>
    <submittedName>
        <fullName evidence="7">ABC transporter permease</fullName>
    </submittedName>
</protein>
<dbReference type="Gene3D" id="3.40.1710.10">
    <property type="entry name" value="abc type-2 transporter like domain"/>
    <property type="match status" value="1"/>
</dbReference>
<feature type="transmembrane region" description="Helical" evidence="5">
    <location>
        <begin position="223"/>
        <end position="240"/>
    </location>
</feature>